<dbReference type="SUPFAM" id="SSF55874">
    <property type="entry name" value="ATPase domain of HSP90 chaperone/DNA topoisomerase II/histidine kinase"/>
    <property type="match status" value="1"/>
</dbReference>
<dbReference type="InterPro" id="IPR050640">
    <property type="entry name" value="Bact_2-comp_sensor_kinase"/>
</dbReference>
<keyword evidence="6" id="KW-0808">Transferase</keyword>
<dbReference type="PROSITE" id="PS50885">
    <property type="entry name" value="HAMP"/>
    <property type="match status" value="1"/>
</dbReference>
<dbReference type="SMART" id="SM00304">
    <property type="entry name" value="HAMP"/>
    <property type="match status" value="1"/>
</dbReference>
<evidence type="ECO:0000256" key="11">
    <source>
        <dbReference type="ARBA" id="ARBA00023136"/>
    </source>
</evidence>
<evidence type="ECO:0000256" key="7">
    <source>
        <dbReference type="ARBA" id="ARBA00022741"/>
    </source>
</evidence>
<gene>
    <name evidence="15" type="ORF">SAMN04487969_12534</name>
</gene>
<dbReference type="Proteomes" id="UP000183410">
    <property type="component" value="Unassembled WGS sequence"/>
</dbReference>
<feature type="domain" description="Histidine kinase" evidence="13">
    <location>
        <begin position="476"/>
        <end position="578"/>
    </location>
</feature>
<dbReference type="PROSITE" id="PS50109">
    <property type="entry name" value="HIS_KIN"/>
    <property type="match status" value="1"/>
</dbReference>
<dbReference type="InterPro" id="IPR003594">
    <property type="entry name" value="HATPase_dom"/>
</dbReference>
<dbReference type="SMART" id="SM00387">
    <property type="entry name" value="HATPase_c"/>
    <property type="match status" value="1"/>
</dbReference>
<dbReference type="PANTHER" id="PTHR34220">
    <property type="entry name" value="SENSOR HISTIDINE KINASE YPDA"/>
    <property type="match status" value="1"/>
</dbReference>
<evidence type="ECO:0000256" key="4">
    <source>
        <dbReference type="ARBA" id="ARBA00022475"/>
    </source>
</evidence>
<evidence type="ECO:0000259" key="14">
    <source>
        <dbReference type="PROSITE" id="PS50885"/>
    </source>
</evidence>
<comment type="subcellular location">
    <subcellularLocation>
        <location evidence="2">Cell membrane</location>
        <topology evidence="2">Multi-pass membrane protein</topology>
    </subcellularLocation>
</comment>
<dbReference type="SUPFAM" id="SSF158472">
    <property type="entry name" value="HAMP domain-like"/>
    <property type="match status" value="1"/>
</dbReference>
<evidence type="ECO:0000256" key="2">
    <source>
        <dbReference type="ARBA" id="ARBA00004651"/>
    </source>
</evidence>
<protein>
    <recommendedName>
        <fullName evidence="3">histidine kinase</fullName>
        <ecNumber evidence="3">2.7.13.3</ecNumber>
    </recommendedName>
</protein>
<evidence type="ECO:0000256" key="1">
    <source>
        <dbReference type="ARBA" id="ARBA00000085"/>
    </source>
</evidence>
<organism evidence="15 16">
    <name type="scientific">Paenibacillus algorifonticola</name>
    <dbReference type="NCBI Taxonomy" id="684063"/>
    <lineage>
        <taxon>Bacteria</taxon>
        <taxon>Bacillati</taxon>
        <taxon>Bacillota</taxon>
        <taxon>Bacilli</taxon>
        <taxon>Bacillales</taxon>
        <taxon>Paenibacillaceae</taxon>
        <taxon>Paenibacillus</taxon>
    </lineage>
</organism>
<evidence type="ECO:0000256" key="3">
    <source>
        <dbReference type="ARBA" id="ARBA00012438"/>
    </source>
</evidence>
<keyword evidence="12" id="KW-0812">Transmembrane</keyword>
<evidence type="ECO:0000256" key="10">
    <source>
        <dbReference type="ARBA" id="ARBA00023012"/>
    </source>
</evidence>
<dbReference type="PRINTS" id="PR00344">
    <property type="entry name" value="BCTRLSENSOR"/>
</dbReference>
<keyword evidence="4" id="KW-1003">Cell membrane</keyword>
<dbReference type="Gene3D" id="6.10.340.10">
    <property type="match status" value="1"/>
</dbReference>
<keyword evidence="10" id="KW-0902">Two-component regulatory system</keyword>
<evidence type="ECO:0000313" key="16">
    <source>
        <dbReference type="Proteomes" id="UP000183410"/>
    </source>
</evidence>
<dbReference type="InterPro" id="IPR003660">
    <property type="entry name" value="HAMP_dom"/>
</dbReference>
<evidence type="ECO:0000256" key="8">
    <source>
        <dbReference type="ARBA" id="ARBA00022777"/>
    </source>
</evidence>
<keyword evidence="7" id="KW-0547">Nucleotide-binding</keyword>
<feature type="domain" description="HAMP" evidence="14">
    <location>
        <begin position="307"/>
        <end position="365"/>
    </location>
</feature>
<comment type="catalytic activity">
    <reaction evidence="1">
        <text>ATP + protein L-histidine = ADP + protein N-phospho-L-histidine.</text>
        <dbReference type="EC" id="2.7.13.3"/>
    </reaction>
</comment>
<dbReference type="GO" id="GO:0000155">
    <property type="term" value="F:phosphorelay sensor kinase activity"/>
    <property type="evidence" value="ECO:0007669"/>
    <property type="project" value="InterPro"/>
</dbReference>
<feature type="transmembrane region" description="Helical" evidence="12">
    <location>
        <begin position="286"/>
        <end position="306"/>
    </location>
</feature>
<dbReference type="EC" id="2.7.13.3" evidence="3"/>
<evidence type="ECO:0000256" key="6">
    <source>
        <dbReference type="ARBA" id="ARBA00022679"/>
    </source>
</evidence>
<reference evidence="16" key="1">
    <citation type="submission" date="2016-10" db="EMBL/GenBank/DDBJ databases">
        <authorList>
            <person name="Varghese N."/>
            <person name="Submissions S."/>
        </authorList>
    </citation>
    <scope>NUCLEOTIDE SEQUENCE [LARGE SCALE GENOMIC DNA]</scope>
    <source>
        <strain evidence="16">CGMCC 1.10223</strain>
    </source>
</reference>
<dbReference type="AlphaFoldDB" id="A0A1I2HPZ6"/>
<evidence type="ECO:0000313" key="15">
    <source>
        <dbReference type="EMBL" id="SFF31618.1"/>
    </source>
</evidence>
<dbReference type="PANTHER" id="PTHR34220:SF7">
    <property type="entry name" value="SENSOR HISTIDINE KINASE YPDA"/>
    <property type="match status" value="1"/>
</dbReference>
<sequence length="582" mass="66409">MAVYRKLSIKRKMFLMIILIMSFIITLAFSSLYYTYSIYDGQLYDKSYRLLNLSSTTVDMELKKLEAMSLAIISDAQIQRGLKDLMQDDAEYVGYITRKKMTDQLWAHISTSERYVQSVHIIDSKQRVSKYGESPSFSEDKYERMMMQAVDGKGEVRWLYPDASDSMLIMVREVRAYEPLTLEPIGILFLRINVERLVEDYAGIASQKSDIILKSGEAVVYPYAQIPDGVSQALQPLEARDGYEIKQLNGETTFLSQKKSAYTGWMYYNVIPYNHIFEKIVWLKNVLIIVYCFAILIVVAMGMAFARSLTRPIRQLISQMKEVQYGDLDSMDASMSAPVFQQMDEVGLLQRTYRMMITRINTLIKENYANQLVIKETEFKALQAQINPHFLYNALDSIHWLAKKNAQEQISSMVVSLGYLLRSSISLKQNVITVAEELETVKHYITIQKYRFQNRLDFHMDVPRACYNAPIPKLTLQPLLENAVQYGLEPMIEPCTIRLYAREVEGKLALIVEDGGPGMEEADVQRVLSGEAKTRGTGIGLLNIKHRIKLAFGEGYGIRMESKAGGGMKVIVLIPPPQGEEA</sequence>
<dbReference type="Gene3D" id="3.30.565.10">
    <property type="entry name" value="Histidine kinase-like ATPase, C-terminal domain"/>
    <property type="match status" value="1"/>
</dbReference>
<keyword evidence="11 12" id="KW-0472">Membrane</keyword>
<name>A0A1I2HPZ6_9BACL</name>
<dbReference type="Pfam" id="PF06580">
    <property type="entry name" value="His_kinase"/>
    <property type="match status" value="1"/>
</dbReference>
<keyword evidence="8 15" id="KW-0418">Kinase</keyword>
<dbReference type="EMBL" id="FONN01000025">
    <property type="protein sequence ID" value="SFF31618.1"/>
    <property type="molecule type" value="Genomic_DNA"/>
</dbReference>
<keyword evidence="16" id="KW-1185">Reference proteome</keyword>
<dbReference type="InterPro" id="IPR004358">
    <property type="entry name" value="Sig_transdc_His_kin-like_C"/>
</dbReference>
<evidence type="ECO:0000256" key="9">
    <source>
        <dbReference type="ARBA" id="ARBA00022840"/>
    </source>
</evidence>
<dbReference type="CDD" id="cd06225">
    <property type="entry name" value="HAMP"/>
    <property type="match status" value="1"/>
</dbReference>
<keyword evidence="9" id="KW-0067">ATP-binding</keyword>
<keyword evidence="5" id="KW-0597">Phosphoprotein</keyword>
<dbReference type="InterPro" id="IPR005467">
    <property type="entry name" value="His_kinase_dom"/>
</dbReference>
<evidence type="ECO:0000256" key="12">
    <source>
        <dbReference type="SAM" id="Phobius"/>
    </source>
</evidence>
<dbReference type="Pfam" id="PF02518">
    <property type="entry name" value="HATPase_c"/>
    <property type="match status" value="1"/>
</dbReference>
<dbReference type="OrthoDB" id="9776552at2"/>
<evidence type="ECO:0000256" key="5">
    <source>
        <dbReference type="ARBA" id="ARBA00022553"/>
    </source>
</evidence>
<dbReference type="GO" id="GO:0005524">
    <property type="term" value="F:ATP binding"/>
    <property type="evidence" value="ECO:0007669"/>
    <property type="project" value="UniProtKB-KW"/>
</dbReference>
<dbReference type="InterPro" id="IPR010559">
    <property type="entry name" value="Sig_transdc_His_kin_internal"/>
</dbReference>
<keyword evidence="12" id="KW-1133">Transmembrane helix</keyword>
<dbReference type="RefSeq" id="WP_046233912.1">
    <property type="nucleotide sequence ID" value="NZ_FONN01000025.1"/>
</dbReference>
<feature type="transmembrane region" description="Helical" evidence="12">
    <location>
        <begin position="12"/>
        <end position="36"/>
    </location>
</feature>
<evidence type="ECO:0000259" key="13">
    <source>
        <dbReference type="PROSITE" id="PS50109"/>
    </source>
</evidence>
<dbReference type="Pfam" id="PF00672">
    <property type="entry name" value="HAMP"/>
    <property type="match status" value="1"/>
</dbReference>
<dbReference type="InterPro" id="IPR036890">
    <property type="entry name" value="HATPase_C_sf"/>
</dbReference>
<proteinExistence type="predicted"/>
<dbReference type="GO" id="GO:0005886">
    <property type="term" value="C:plasma membrane"/>
    <property type="evidence" value="ECO:0007669"/>
    <property type="project" value="UniProtKB-SubCell"/>
</dbReference>
<accession>A0A1I2HPZ6</accession>